<gene>
    <name evidence="1" type="ORF">Zmor_012988</name>
</gene>
<proteinExistence type="predicted"/>
<organism evidence="1 2">
    <name type="scientific">Zophobas morio</name>
    <dbReference type="NCBI Taxonomy" id="2755281"/>
    <lineage>
        <taxon>Eukaryota</taxon>
        <taxon>Metazoa</taxon>
        <taxon>Ecdysozoa</taxon>
        <taxon>Arthropoda</taxon>
        <taxon>Hexapoda</taxon>
        <taxon>Insecta</taxon>
        <taxon>Pterygota</taxon>
        <taxon>Neoptera</taxon>
        <taxon>Endopterygota</taxon>
        <taxon>Coleoptera</taxon>
        <taxon>Polyphaga</taxon>
        <taxon>Cucujiformia</taxon>
        <taxon>Tenebrionidae</taxon>
        <taxon>Zophobas</taxon>
    </lineage>
</organism>
<reference evidence="1" key="1">
    <citation type="journal article" date="2023" name="G3 (Bethesda)">
        <title>Whole genome assemblies of Zophobas morio and Tenebrio molitor.</title>
        <authorList>
            <person name="Kaur S."/>
            <person name="Stinson S.A."/>
            <person name="diCenzo G.C."/>
        </authorList>
    </citation>
    <scope>NUCLEOTIDE SEQUENCE</scope>
    <source>
        <strain evidence="1">QUZm001</strain>
    </source>
</reference>
<evidence type="ECO:0000313" key="1">
    <source>
        <dbReference type="EMBL" id="KAJ3653752.1"/>
    </source>
</evidence>
<dbReference type="AlphaFoldDB" id="A0AA38MEU3"/>
<dbReference type="EMBL" id="JALNTZ010000004">
    <property type="protein sequence ID" value="KAJ3653752.1"/>
    <property type="molecule type" value="Genomic_DNA"/>
</dbReference>
<accession>A0AA38MEU3</accession>
<comment type="caution">
    <text evidence="1">The sequence shown here is derived from an EMBL/GenBank/DDBJ whole genome shotgun (WGS) entry which is preliminary data.</text>
</comment>
<dbReference type="Proteomes" id="UP001168821">
    <property type="component" value="Unassembled WGS sequence"/>
</dbReference>
<evidence type="ECO:0000313" key="2">
    <source>
        <dbReference type="Proteomes" id="UP001168821"/>
    </source>
</evidence>
<protein>
    <submittedName>
        <fullName evidence="1">Uncharacterized protein</fullName>
    </submittedName>
</protein>
<sequence length="97" mass="11049">MNDRRKLTRINCAFVGAEEHFILLQRGSKVNVDAALITKRGRGDVHQWRSAALRPIDDKHVAGIITMHLLDSVIFVVHKAIIILSGEFKNWIYLICN</sequence>
<name>A0AA38MEU3_9CUCU</name>
<keyword evidence="2" id="KW-1185">Reference proteome</keyword>